<dbReference type="GO" id="GO:0008982">
    <property type="term" value="F:protein-N(PI)-phosphohistidine-sugar phosphotransferase activity"/>
    <property type="evidence" value="ECO:0007669"/>
    <property type="project" value="InterPro"/>
</dbReference>
<keyword evidence="3 7" id="KW-0762">Sugar transport</keyword>
<dbReference type="GO" id="GO:0016020">
    <property type="term" value="C:membrane"/>
    <property type="evidence" value="ECO:0007669"/>
    <property type="project" value="InterPro"/>
</dbReference>
<dbReference type="InterPro" id="IPR004715">
    <property type="entry name" value="PTS_IIA_fruc"/>
</dbReference>
<dbReference type="PANTHER" id="PTHR47738:SF2">
    <property type="entry name" value="PTS SYSTEM FRUCTOSE-LIKE EIIA COMPONENT"/>
    <property type="match status" value="1"/>
</dbReference>
<sequence>MTISKVISEDCIILNLKVHSKEEVIKKLSERLIKKGAVVDKDRFIQDIYKRENMGPTFAGDYLAMPHGHSHCVVNPAIAIARTTDEISWDNNKNLVRLIILLAIPKDLKREIDIEILKNVTASLGNIRLIKDLLHASTKEEILKHIYSTAK</sequence>
<dbReference type="GO" id="GO:0009401">
    <property type="term" value="P:phosphoenolpyruvate-dependent sugar phosphotransferase system"/>
    <property type="evidence" value="ECO:0007669"/>
    <property type="project" value="UniProtKB-KW"/>
</dbReference>
<keyword evidence="1" id="KW-0813">Transport</keyword>
<dbReference type="Pfam" id="PF00359">
    <property type="entry name" value="PTS_EIIA_2"/>
    <property type="match status" value="1"/>
</dbReference>
<organism evidence="7 8">
    <name type="scientific">Irregularibacter muris</name>
    <dbReference type="NCBI Taxonomy" id="1796619"/>
    <lineage>
        <taxon>Bacteria</taxon>
        <taxon>Bacillati</taxon>
        <taxon>Bacillota</taxon>
        <taxon>Clostridia</taxon>
        <taxon>Eubacteriales</taxon>
        <taxon>Eubacteriaceae</taxon>
        <taxon>Irregularibacter</taxon>
    </lineage>
</organism>
<reference evidence="7" key="1">
    <citation type="submission" date="2022-07" db="EMBL/GenBank/DDBJ databases">
        <title>Enhanced cultured diversity of the mouse gut microbiota enables custom-made synthetic communities.</title>
        <authorList>
            <person name="Afrizal A."/>
        </authorList>
    </citation>
    <scope>NUCLEOTIDE SEQUENCE</scope>
    <source>
        <strain evidence="7">DSM 28593</strain>
    </source>
</reference>
<dbReference type="InterPro" id="IPR016152">
    <property type="entry name" value="PTrfase/Anion_transptr"/>
</dbReference>
<dbReference type="NCBIfam" id="TIGR00848">
    <property type="entry name" value="fruA"/>
    <property type="match status" value="1"/>
</dbReference>
<keyword evidence="5" id="KW-0598">Phosphotransferase system</keyword>
<keyword evidence="8" id="KW-1185">Reference proteome</keyword>
<protein>
    <submittedName>
        <fullName evidence="7">PTS sugar transporter subunit IIA</fullName>
    </submittedName>
</protein>
<dbReference type="CDD" id="cd00211">
    <property type="entry name" value="PTS_IIA_fru"/>
    <property type="match status" value="1"/>
</dbReference>
<evidence type="ECO:0000256" key="3">
    <source>
        <dbReference type="ARBA" id="ARBA00022597"/>
    </source>
</evidence>
<evidence type="ECO:0000256" key="1">
    <source>
        <dbReference type="ARBA" id="ARBA00022448"/>
    </source>
</evidence>
<evidence type="ECO:0000259" key="6">
    <source>
        <dbReference type="PROSITE" id="PS51094"/>
    </source>
</evidence>
<evidence type="ECO:0000256" key="4">
    <source>
        <dbReference type="ARBA" id="ARBA00022679"/>
    </source>
</evidence>
<keyword evidence="4" id="KW-0808">Transferase</keyword>
<dbReference type="PANTHER" id="PTHR47738">
    <property type="entry name" value="PTS SYSTEM FRUCTOSE-LIKE EIIA COMPONENT-RELATED"/>
    <property type="match status" value="1"/>
</dbReference>
<gene>
    <name evidence="7" type="ORF">NSA47_05435</name>
</gene>
<evidence type="ECO:0000256" key="5">
    <source>
        <dbReference type="ARBA" id="ARBA00022683"/>
    </source>
</evidence>
<evidence type="ECO:0000313" key="8">
    <source>
        <dbReference type="Proteomes" id="UP001205748"/>
    </source>
</evidence>
<accession>A0AAE3HF91</accession>
<dbReference type="PROSITE" id="PS51094">
    <property type="entry name" value="PTS_EIIA_TYPE_2"/>
    <property type="match status" value="1"/>
</dbReference>
<dbReference type="InterPro" id="IPR002178">
    <property type="entry name" value="PTS_EIIA_type-2_dom"/>
</dbReference>
<evidence type="ECO:0000256" key="2">
    <source>
        <dbReference type="ARBA" id="ARBA00022553"/>
    </source>
</evidence>
<name>A0AAE3HF91_9FIRM</name>
<feature type="domain" description="PTS EIIA type-2" evidence="6">
    <location>
        <begin position="5"/>
        <end position="149"/>
    </location>
</feature>
<dbReference type="InterPro" id="IPR051541">
    <property type="entry name" value="PTS_SugarTrans_NitroReg"/>
</dbReference>
<dbReference type="RefSeq" id="WP_257529900.1">
    <property type="nucleotide sequence ID" value="NZ_JANKAS010000003.1"/>
</dbReference>
<comment type="caution">
    <text evidence="7">The sequence shown here is derived from an EMBL/GenBank/DDBJ whole genome shotgun (WGS) entry which is preliminary data.</text>
</comment>
<dbReference type="Gene3D" id="3.40.930.10">
    <property type="entry name" value="Mannitol-specific EII, Chain A"/>
    <property type="match status" value="1"/>
</dbReference>
<proteinExistence type="predicted"/>
<keyword evidence="2" id="KW-0597">Phosphoprotein</keyword>
<dbReference type="SUPFAM" id="SSF55804">
    <property type="entry name" value="Phoshotransferase/anion transport protein"/>
    <property type="match status" value="1"/>
</dbReference>
<dbReference type="Proteomes" id="UP001205748">
    <property type="component" value="Unassembled WGS sequence"/>
</dbReference>
<dbReference type="AlphaFoldDB" id="A0AAE3HF91"/>
<evidence type="ECO:0000313" key="7">
    <source>
        <dbReference type="EMBL" id="MCR1898432.1"/>
    </source>
</evidence>
<dbReference type="EMBL" id="JANKAS010000003">
    <property type="protein sequence ID" value="MCR1898432.1"/>
    <property type="molecule type" value="Genomic_DNA"/>
</dbReference>